<organism evidence="1 2">
    <name type="scientific">Pseudoduganella guangdongensis</name>
    <dbReference type="NCBI Taxonomy" id="2692179"/>
    <lineage>
        <taxon>Bacteria</taxon>
        <taxon>Pseudomonadati</taxon>
        <taxon>Pseudomonadota</taxon>
        <taxon>Betaproteobacteria</taxon>
        <taxon>Burkholderiales</taxon>
        <taxon>Oxalobacteraceae</taxon>
        <taxon>Telluria group</taxon>
        <taxon>Pseudoduganella</taxon>
    </lineage>
</organism>
<sequence>MQIIRHPINALTSYHFGQPGGRKAYIQAALHADEVPAMLVAQSLRTRLHLLEQQGRVSGEVVLVPAANPLGLAQVINERPFGRFDLATGINYNRGYPQLGAPLVRALQGRLGPDAGVNVSMVRDQLRAQVAAWQPATDVNLLKKTLLALAIDADVVLDLHCDNEAALHLYASSAQADALEPLARLLHASALLHSSVAGGDPFDEACFRPWSELAESLGARTPLPLACLAATVELRGETQVDYATAALDADAILRYLSLQGIVQMDAFELPPAACRATPLEGVQRLDAPHAGMLVYLRALGDSVAAGDAIVDLIDPASGHTTTLRAGVDGVFFARLSHRYVIRGMNVGKIAGVHPHREGNLLSL</sequence>
<evidence type="ECO:0000313" key="2">
    <source>
        <dbReference type="Proteomes" id="UP000448575"/>
    </source>
</evidence>
<dbReference type="PANTHER" id="PTHR37326">
    <property type="entry name" value="BLL3975 PROTEIN"/>
    <property type="match status" value="1"/>
</dbReference>
<dbReference type="CDD" id="cd06250">
    <property type="entry name" value="M14_PaAOTO_like"/>
    <property type="match status" value="1"/>
</dbReference>
<dbReference type="Gene3D" id="3.40.630.10">
    <property type="entry name" value="Zn peptidases"/>
    <property type="match status" value="1"/>
</dbReference>
<dbReference type="GO" id="GO:0016788">
    <property type="term" value="F:hydrolase activity, acting on ester bonds"/>
    <property type="evidence" value="ECO:0007669"/>
    <property type="project" value="InterPro"/>
</dbReference>
<gene>
    <name evidence="1" type="ORF">GTP41_16215</name>
</gene>
<dbReference type="AlphaFoldDB" id="A0A6N9HJ49"/>
<protein>
    <submittedName>
        <fullName evidence="1">Deacylase</fullName>
    </submittedName>
</protein>
<dbReference type="InterPro" id="IPR053138">
    <property type="entry name" value="N-alpha-Ac-DABA_deacetylase"/>
</dbReference>
<dbReference type="Proteomes" id="UP000448575">
    <property type="component" value="Unassembled WGS sequence"/>
</dbReference>
<keyword evidence="2" id="KW-1185">Reference proteome</keyword>
<dbReference type="SUPFAM" id="SSF53187">
    <property type="entry name" value="Zn-dependent exopeptidases"/>
    <property type="match status" value="1"/>
</dbReference>
<evidence type="ECO:0000313" key="1">
    <source>
        <dbReference type="EMBL" id="MYN03641.1"/>
    </source>
</evidence>
<dbReference type="GO" id="GO:0046872">
    <property type="term" value="F:metal ion binding"/>
    <property type="evidence" value="ECO:0007669"/>
    <property type="project" value="UniProtKB-KW"/>
</dbReference>
<proteinExistence type="predicted"/>
<accession>A0A6N9HJ49</accession>
<dbReference type="PANTHER" id="PTHR37326:SF1">
    <property type="entry name" value="BLL3975 PROTEIN"/>
    <property type="match status" value="1"/>
</dbReference>
<name>A0A6N9HJ49_9BURK</name>
<reference evidence="1 2" key="1">
    <citation type="submission" date="2019-12" db="EMBL/GenBank/DDBJ databases">
        <title>Novel species isolated from a subtropical stream in China.</title>
        <authorList>
            <person name="Lu H."/>
        </authorList>
    </citation>
    <scope>NUCLEOTIDE SEQUENCE [LARGE SCALE GENOMIC DNA]</scope>
    <source>
        <strain evidence="1 2">DS3</strain>
    </source>
</reference>
<dbReference type="EMBL" id="WWCJ01000010">
    <property type="protein sequence ID" value="MYN03641.1"/>
    <property type="molecule type" value="Genomic_DNA"/>
</dbReference>
<comment type="caution">
    <text evidence="1">The sequence shown here is derived from an EMBL/GenBank/DDBJ whole genome shotgun (WGS) entry which is preliminary data.</text>
</comment>
<dbReference type="RefSeq" id="WP_161026604.1">
    <property type="nucleotide sequence ID" value="NZ_WWCJ01000010.1"/>
</dbReference>